<dbReference type="EMBL" id="JACASE010000003">
    <property type="protein sequence ID" value="KAF6485355.1"/>
    <property type="molecule type" value="Genomic_DNA"/>
</dbReference>
<proteinExistence type="predicted"/>
<reference evidence="2 3" key="1">
    <citation type="journal article" date="2020" name="Nature">
        <title>Six reference-quality genomes reveal evolution of bat adaptations.</title>
        <authorList>
            <person name="Jebb D."/>
            <person name="Huang Z."/>
            <person name="Pippel M."/>
            <person name="Hughes G.M."/>
            <person name="Lavrichenko K."/>
            <person name="Devanna P."/>
            <person name="Winkler S."/>
            <person name="Jermiin L.S."/>
            <person name="Skirmuntt E.C."/>
            <person name="Katzourakis A."/>
            <person name="Burkitt-Gray L."/>
            <person name="Ray D.A."/>
            <person name="Sullivan K.A.M."/>
            <person name="Roscito J.G."/>
            <person name="Kirilenko B.M."/>
            <person name="Davalos L.M."/>
            <person name="Corthals A.P."/>
            <person name="Power M.L."/>
            <person name="Jones G."/>
            <person name="Ransome R.D."/>
            <person name="Dechmann D.K.N."/>
            <person name="Locatelli A.G."/>
            <person name="Puechmaille S.J."/>
            <person name="Fedrigo O."/>
            <person name="Jarvis E.D."/>
            <person name="Hiller M."/>
            <person name="Vernes S.C."/>
            <person name="Myers E.W."/>
            <person name="Teeling E.C."/>
        </authorList>
    </citation>
    <scope>NUCLEOTIDE SEQUENCE [LARGE SCALE GENOMIC DNA]</scope>
    <source>
        <strain evidence="2">MRouAeg1</strain>
        <tissue evidence="2">Muscle</tissue>
    </source>
</reference>
<sequence length="220" mass="24252">MTAPSKEVGPYCSEVPFQFESFCVPPLQICVLTPSLGFNGPARDGECWKLNISSLPRKCSQSVLHVAKGDPRPRMGTAGGHQLGKFEPRMCIRILECSGNTDGQVQPQSQSKLNLRSLKLCFYKLPGDSVILCKCGPAGLVHLYLSTEKSKTRNTRQELGLQPCPLKFWLETPKIRKHRPKPSLMSLPRPGPPRPPHLSRLQLQHDGGSELLTAPSPGHD</sequence>
<evidence type="ECO:0000256" key="1">
    <source>
        <dbReference type="SAM" id="MobiDB-lite"/>
    </source>
</evidence>
<accession>A0A7J8IMG2</accession>
<feature type="region of interest" description="Disordered" evidence="1">
    <location>
        <begin position="179"/>
        <end position="220"/>
    </location>
</feature>
<evidence type="ECO:0000313" key="2">
    <source>
        <dbReference type="EMBL" id="KAF6485355.1"/>
    </source>
</evidence>
<evidence type="ECO:0000313" key="3">
    <source>
        <dbReference type="Proteomes" id="UP000593571"/>
    </source>
</evidence>
<keyword evidence="3" id="KW-1185">Reference proteome</keyword>
<protein>
    <submittedName>
        <fullName evidence="2">Uncharacterized protein</fullName>
    </submittedName>
</protein>
<organism evidence="2 3">
    <name type="scientific">Rousettus aegyptiacus</name>
    <name type="common">Egyptian fruit bat</name>
    <name type="synonym">Pteropus aegyptiacus</name>
    <dbReference type="NCBI Taxonomy" id="9407"/>
    <lineage>
        <taxon>Eukaryota</taxon>
        <taxon>Metazoa</taxon>
        <taxon>Chordata</taxon>
        <taxon>Craniata</taxon>
        <taxon>Vertebrata</taxon>
        <taxon>Euteleostomi</taxon>
        <taxon>Mammalia</taxon>
        <taxon>Eutheria</taxon>
        <taxon>Laurasiatheria</taxon>
        <taxon>Chiroptera</taxon>
        <taxon>Yinpterochiroptera</taxon>
        <taxon>Pteropodoidea</taxon>
        <taxon>Pteropodidae</taxon>
        <taxon>Rousettinae</taxon>
        <taxon>Rousettus</taxon>
    </lineage>
</organism>
<gene>
    <name evidence="2" type="ORF">HJG63_010579</name>
</gene>
<comment type="caution">
    <text evidence="2">The sequence shown here is derived from an EMBL/GenBank/DDBJ whole genome shotgun (WGS) entry which is preliminary data.</text>
</comment>
<name>A0A7J8IMG2_ROUAE</name>
<dbReference type="Proteomes" id="UP000593571">
    <property type="component" value="Unassembled WGS sequence"/>
</dbReference>
<dbReference type="AlphaFoldDB" id="A0A7J8IMG2"/>